<dbReference type="Gene3D" id="3.10.180.10">
    <property type="entry name" value="2,3-Dihydroxybiphenyl 1,2-Dioxygenase, domain 1"/>
    <property type="match status" value="1"/>
</dbReference>
<evidence type="ECO:0000313" key="2">
    <source>
        <dbReference type="EMBL" id="MEJ5979316.1"/>
    </source>
</evidence>
<organism evidence="2 3">
    <name type="scientific">Novosphingobium anseongense</name>
    <dbReference type="NCBI Taxonomy" id="3133436"/>
    <lineage>
        <taxon>Bacteria</taxon>
        <taxon>Pseudomonadati</taxon>
        <taxon>Pseudomonadota</taxon>
        <taxon>Alphaproteobacteria</taxon>
        <taxon>Sphingomonadales</taxon>
        <taxon>Sphingomonadaceae</taxon>
        <taxon>Novosphingobium</taxon>
    </lineage>
</organism>
<dbReference type="InterPro" id="IPR029068">
    <property type="entry name" value="Glyas_Bleomycin-R_OHBP_Dase"/>
</dbReference>
<dbReference type="Pfam" id="PF18029">
    <property type="entry name" value="Glyoxalase_6"/>
    <property type="match status" value="1"/>
</dbReference>
<evidence type="ECO:0000313" key="3">
    <source>
        <dbReference type="Proteomes" id="UP001361239"/>
    </source>
</evidence>
<dbReference type="InterPro" id="IPR041581">
    <property type="entry name" value="Glyoxalase_6"/>
</dbReference>
<proteinExistence type="predicted"/>
<name>A0ABU8S1S1_9SPHN</name>
<reference evidence="2 3" key="1">
    <citation type="submission" date="2024-03" db="EMBL/GenBank/DDBJ databases">
        <authorList>
            <person name="Jo J.-H."/>
        </authorList>
    </citation>
    <scope>NUCLEOTIDE SEQUENCE [LARGE SCALE GENOMIC DNA]</scope>
    <source>
        <strain evidence="2 3">PS1R-30</strain>
    </source>
</reference>
<dbReference type="EMBL" id="JBBHJZ010000007">
    <property type="protein sequence ID" value="MEJ5979316.1"/>
    <property type="molecule type" value="Genomic_DNA"/>
</dbReference>
<dbReference type="RefSeq" id="WP_339589256.1">
    <property type="nucleotide sequence ID" value="NZ_JBBHJZ010000007.1"/>
</dbReference>
<keyword evidence="3" id="KW-1185">Reference proteome</keyword>
<comment type="caution">
    <text evidence="2">The sequence shown here is derived from an EMBL/GenBank/DDBJ whole genome shotgun (WGS) entry which is preliminary data.</text>
</comment>
<dbReference type="Proteomes" id="UP001361239">
    <property type="component" value="Unassembled WGS sequence"/>
</dbReference>
<feature type="domain" description="VOC" evidence="1">
    <location>
        <begin position="1"/>
        <end position="125"/>
    </location>
</feature>
<accession>A0ABU8S1S1</accession>
<evidence type="ECO:0000259" key="1">
    <source>
        <dbReference type="PROSITE" id="PS51819"/>
    </source>
</evidence>
<gene>
    <name evidence="2" type="ORF">WG901_21865</name>
</gene>
<dbReference type="PROSITE" id="PS51819">
    <property type="entry name" value="VOC"/>
    <property type="match status" value="1"/>
</dbReference>
<dbReference type="InterPro" id="IPR037523">
    <property type="entry name" value="VOC_core"/>
</dbReference>
<sequence length="142" mass="15465">MTSFILNIDVPDVEAGVAFYTSAFGLRIGRRFGPGFVELLGAETRIYLLEKAPRTCIAPDSGDARRYDRHWSPIHPDFVVEDIEAATEKVLRAGATQEGQTCAAPYGQLAMFADPFGHGFCLIEFNALGYDALITSEGCRSG</sequence>
<protein>
    <submittedName>
        <fullName evidence="2">VOC family protein</fullName>
    </submittedName>
</protein>
<dbReference type="SUPFAM" id="SSF54593">
    <property type="entry name" value="Glyoxalase/Bleomycin resistance protein/Dihydroxybiphenyl dioxygenase"/>
    <property type="match status" value="1"/>
</dbReference>